<evidence type="ECO:0000256" key="1">
    <source>
        <dbReference type="ARBA" id="ARBA00023125"/>
    </source>
</evidence>
<dbReference type="Pfam" id="PF14659">
    <property type="entry name" value="Phage_int_SAM_3"/>
    <property type="match status" value="1"/>
</dbReference>
<comment type="caution">
    <text evidence="5">The sequence shown here is derived from an EMBL/GenBank/DDBJ whole genome shotgun (WGS) entry which is preliminary data.</text>
</comment>
<dbReference type="InterPro" id="IPR004107">
    <property type="entry name" value="Integrase_SAM-like_N"/>
</dbReference>
<accession>A0ABT1DPQ9</accession>
<name>A0ABT1DPQ9_9ACTN</name>
<dbReference type="InterPro" id="IPR013762">
    <property type="entry name" value="Integrase-like_cat_sf"/>
</dbReference>
<protein>
    <submittedName>
        <fullName evidence="5">Site-specific integrase</fullName>
    </submittedName>
</protein>
<reference evidence="5 6" key="1">
    <citation type="submission" date="2022-06" db="EMBL/GenBank/DDBJ databases">
        <title>New Species of the Genus Actinoplanes, ActinopZanes ferrugineus.</title>
        <authorList>
            <person name="Ding P."/>
        </authorList>
    </citation>
    <scope>NUCLEOTIDE SEQUENCE [LARGE SCALE GENOMIC DNA]</scope>
    <source>
        <strain evidence="5 6">TRM88003</strain>
    </source>
</reference>
<sequence length="488" mass="54150">MGYAERRGNLYRARWRGPDGTLESQPGFTTKTAAEKYARDQEAAIRANRYVDPRGARMSLMDWVNTWYSALDLEPTTMTNYRYLLEVFVLPKFGDTPLDSLTIEEVSKWEKGLITAGYAQKTASNARGALSTALSDAVPRYIAVNPAAKKKGKGRKGRGRVERIESESKVWPSPLQVLLIAERAAVISGGDATFTAAITIAYTGCRWSELLGLPPQLIHADAIDLHWKLYELNGNFYRGRPKDGSMRTIATPPFLNELLRRHLTSGVPLRCTCSSLPEQDGDIPWCRGDRYAFLTAQGTHYRRSNFSERIFRPAADGWYPQRGNRRPRMPVLVDCQAPWPGRPLPPWPASVPDEVYAPPQGRGRPRITDDVRLASWLPVLAGLTPHGQRHGYQTWLDEAGIPYVAQSQQMGHQVPGMRGIYSHVTDRMLADIRTALELLWMTSLQARAALSPTSSVPVLDAALRALPTGPRVPGLGGSAPTLLPNSDI</sequence>
<dbReference type="SUPFAM" id="SSF56349">
    <property type="entry name" value="DNA breaking-rejoining enzymes"/>
    <property type="match status" value="2"/>
</dbReference>
<dbReference type="Proteomes" id="UP001523369">
    <property type="component" value="Unassembled WGS sequence"/>
</dbReference>
<evidence type="ECO:0000313" key="5">
    <source>
        <dbReference type="EMBL" id="MCO8272838.1"/>
    </source>
</evidence>
<dbReference type="InterPro" id="IPR044068">
    <property type="entry name" value="CB"/>
</dbReference>
<gene>
    <name evidence="5" type="ORF">M1L60_19770</name>
</gene>
<dbReference type="PROSITE" id="PS51900">
    <property type="entry name" value="CB"/>
    <property type="match status" value="1"/>
</dbReference>
<dbReference type="EMBL" id="JAMYJR010000021">
    <property type="protein sequence ID" value="MCO8272838.1"/>
    <property type="molecule type" value="Genomic_DNA"/>
</dbReference>
<dbReference type="Gene3D" id="1.10.150.130">
    <property type="match status" value="1"/>
</dbReference>
<proteinExistence type="predicted"/>
<evidence type="ECO:0000313" key="6">
    <source>
        <dbReference type="Proteomes" id="UP001523369"/>
    </source>
</evidence>
<dbReference type="Gene3D" id="1.10.443.10">
    <property type="entry name" value="Intergrase catalytic core"/>
    <property type="match status" value="1"/>
</dbReference>
<feature type="domain" description="Core-binding (CB)" evidence="4">
    <location>
        <begin position="58"/>
        <end position="138"/>
    </location>
</feature>
<dbReference type="InterPro" id="IPR010998">
    <property type="entry name" value="Integrase_recombinase_N"/>
</dbReference>
<dbReference type="InterPro" id="IPR011010">
    <property type="entry name" value="DNA_brk_join_enz"/>
</dbReference>
<organism evidence="5 6">
    <name type="scientific">Paractinoplanes aksuensis</name>
    <dbReference type="NCBI Taxonomy" id="2939490"/>
    <lineage>
        <taxon>Bacteria</taxon>
        <taxon>Bacillati</taxon>
        <taxon>Actinomycetota</taxon>
        <taxon>Actinomycetes</taxon>
        <taxon>Micromonosporales</taxon>
        <taxon>Micromonosporaceae</taxon>
        <taxon>Paractinoplanes</taxon>
    </lineage>
</organism>
<dbReference type="RefSeq" id="WP_253238926.1">
    <property type="nucleotide sequence ID" value="NZ_JAMYJR010000021.1"/>
</dbReference>
<keyword evidence="1 3" id="KW-0238">DNA-binding</keyword>
<evidence type="ECO:0000256" key="3">
    <source>
        <dbReference type="PROSITE-ProRule" id="PRU01248"/>
    </source>
</evidence>
<evidence type="ECO:0000259" key="4">
    <source>
        <dbReference type="PROSITE" id="PS51900"/>
    </source>
</evidence>
<keyword evidence="6" id="KW-1185">Reference proteome</keyword>
<evidence type="ECO:0000256" key="2">
    <source>
        <dbReference type="ARBA" id="ARBA00023172"/>
    </source>
</evidence>
<keyword evidence="2" id="KW-0233">DNA recombination</keyword>